<dbReference type="SUPFAM" id="SSF53756">
    <property type="entry name" value="UDP-Glycosyltransferase/glycogen phosphorylase"/>
    <property type="match status" value="1"/>
</dbReference>
<dbReference type="InterPro" id="IPR052182">
    <property type="entry name" value="Glycogen/Maltodextrin_Phosph"/>
</dbReference>
<dbReference type="GO" id="GO:0005975">
    <property type="term" value="P:carbohydrate metabolic process"/>
    <property type="evidence" value="ECO:0007669"/>
    <property type="project" value="InterPro"/>
</dbReference>
<dbReference type="GO" id="GO:0008184">
    <property type="term" value="F:glycogen phosphorylase activity"/>
    <property type="evidence" value="ECO:0007669"/>
    <property type="project" value="InterPro"/>
</dbReference>
<keyword evidence="6" id="KW-0328">Glycosyltransferase</keyword>
<evidence type="ECO:0000256" key="3">
    <source>
        <dbReference type="ARBA" id="ARBA00006047"/>
    </source>
</evidence>
<comment type="similarity">
    <text evidence="3">Belongs to the glycogen phosphorylase family.</text>
</comment>
<keyword evidence="14" id="KW-1185">Reference proteome</keyword>
<evidence type="ECO:0000313" key="13">
    <source>
        <dbReference type="EMBL" id="SEF92984.1"/>
    </source>
</evidence>
<dbReference type="InterPro" id="IPR000811">
    <property type="entry name" value="Glyco_trans_35"/>
</dbReference>
<proteinExistence type="inferred from homology"/>
<keyword evidence="7" id="KW-0808">Transferase</keyword>
<evidence type="ECO:0000256" key="2">
    <source>
        <dbReference type="ARBA" id="ARBA00001933"/>
    </source>
</evidence>
<dbReference type="PANTHER" id="PTHR42655">
    <property type="entry name" value="GLYCOGEN PHOSPHORYLASE"/>
    <property type="match status" value="1"/>
</dbReference>
<dbReference type="Gene3D" id="3.40.50.2000">
    <property type="entry name" value="Glycogen Phosphorylase B"/>
    <property type="match status" value="3"/>
</dbReference>
<evidence type="ECO:0000256" key="10">
    <source>
        <dbReference type="ARBA" id="ARBA00025174"/>
    </source>
</evidence>
<evidence type="ECO:0000256" key="6">
    <source>
        <dbReference type="ARBA" id="ARBA00022676"/>
    </source>
</evidence>
<gene>
    <name evidence="13" type="ORF">SAMN05216223_102516</name>
</gene>
<dbReference type="PROSITE" id="PS00102">
    <property type="entry name" value="PHOSPHORYLASE"/>
    <property type="match status" value="1"/>
</dbReference>
<evidence type="ECO:0000256" key="5">
    <source>
        <dbReference type="ARBA" id="ARBA00022533"/>
    </source>
</evidence>
<keyword evidence="5" id="KW-0021">Allosteric enzyme</keyword>
<accession>A0A1H5W0D4</accession>
<evidence type="ECO:0000256" key="1">
    <source>
        <dbReference type="ARBA" id="ARBA00001275"/>
    </source>
</evidence>
<keyword evidence="9" id="KW-0119">Carbohydrate metabolism</keyword>
<dbReference type="InterPro" id="IPR011834">
    <property type="entry name" value="Agluc_phsphrylas"/>
</dbReference>
<reference evidence="13 14" key="1">
    <citation type="submission" date="2016-10" db="EMBL/GenBank/DDBJ databases">
        <authorList>
            <person name="de Groot N.N."/>
        </authorList>
    </citation>
    <scope>NUCLEOTIDE SEQUENCE [LARGE SCALE GENOMIC DNA]</scope>
    <source>
        <strain evidence="13 14">CGMCC 4.2023</strain>
    </source>
</reference>
<feature type="modified residue" description="N6-(pyridoxal phosphate)lysine" evidence="11">
    <location>
        <position position="614"/>
    </location>
</feature>
<feature type="domain" description="DUF3417" evidence="12">
    <location>
        <begin position="13"/>
        <end position="119"/>
    </location>
</feature>
<dbReference type="RefSeq" id="WP_103884636.1">
    <property type="nucleotide sequence ID" value="NZ_FNVU01000002.1"/>
</dbReference>
<evidence type="ECO:0000256" key="4">
    <source>
        <dbReference type="ARBA" id="ARBA00012591"/>
    </source>
</evidence>
<dbReference type="EMBL" id="FNVU01000002">
    <property type="protein sequence ID" value="SEF92984.1"/>
    <property type="molecule type" value="Genomic_DNA"/>
</dbReference>
<comment type="catalytic activity">
    <reaction evidence="1">
        <text>[(1-&gt;4)-alpha-D-glucosyl](n) + phosphate = [(1-&gt;4)-alpha-D-glucosyl](n-1) + alpha-D-glucose 1-phosphate</text>
        <dbReference type="Rhea" id="RHEA:41732"/>
        <dbReference type="Rhea" id="RHEA-COMP:9584"/>
        <dbReference type="Rhea" id="RHEA-COMP:9586"/>
        <dbReference type="ChEBI" id="CHEBI:15444"/>
        <dbReference type="ChEBI" id="CHEBI:43474"/>
        <dbReference type="ChEBI" id="CHEBI:58601"/>
        <dbReference type="EC" id="2.4.1.1"/>
    </reaction>
</comment>
<comment type="cofactor">
    <cofactor evidence="2">
        <name>pyridoxal 5'-phosphate</name>
        <dbReference type="ChEBI" id="CHEBI:597326"/>
    </cofactor>
</comment>
<evidence type="ECO:0000256" key="8">
    <source>
        <dbReference type="ARBA" id="ARBA00022898"/>
    </source>
</evidence>
<sequence length="873" mass="96109">MKAIRRFTVRTVLPEPLRPLGELASNLRWSWHHETRDLFQSVDPAGWRAAQGDPVRLLGAVSKERLAALAGDRRFLRRLNAAAEDLADYTAGPRWYQDQSDLPAAIAYFSPEFGITSALPQYSGGLGILAGDHLKAASDLGVPLVGVGLLYRHGYFRQSLSREGWQQEHYPVLDPNSLPVGPLREPDGSHAQVTLALTGGRTLTARIWSVQVGRVPLLLLDSDVESNQPAERDVTDRLYGGGSEHRLLQEMLLGIGGVRAVRAYCRITGHPDPEVFHTNEGHAGLLGLERIRELSHEGLDFDAALEAVRAGTVFTTHTPVPAGIDRFTRDLVARHLGDGGELPGVDVGRILELGRETYPGGDPDLFNMAVMGMRLAQRANGVSTLHGAVSREMFAGLWPGFDPDDVPITSITNGVHAPTWVAPEVLRLGGRQFGPSRAEDALMIGGAESWAAVADVPDAAVWELRRTLREQLVEDVRRRLRASWRQRGANDAELGWTDHVLDPDVLTIGFARRVPSYKRLTLMLRDQERLAAMLLHPERPIQIVVAGKAHPADDSGKRLVQELVRFTDDPRVRHRIVFLPDYDMRMARTLYPGCDVWLNNPLRPLEACGTSGMKAALNGCLNLSVLDGWWDEWYDGENGWAIPTADGVADEDRRDELEAAGLYDLLEQQVAPRFYDQGRHGMPQRWIQMVRHTLTTLGPKVLAGRMVRDYVGQLYAPAARSHRAVQGEDAVELAGWKRRVRQEWPRVAVDHVETDFAEGPGEGVAEMGSTLTLRVQVALGGLDPSEVDVQLLAGPVDTADRLRGPEAIPLKPVARTDVEGRFTYEGPLTLDRTGPFGYTVRVLPAHPLLATSAELGLVTFPPEAEGMTAGVLR</sequence>
<name>A0A1H5W0D4_9ACTN</name>
<dbReference type="PIRSF" id="PIRSF000460">
    <property type="entry name" value="Pprylas_GlgP"/>
    <property type="match status" value="1"/>
</dbReference>
<organism evidence="13 14">
    <name type="scientific">Actinacidiphila yanglinensis</name>
    <dbReference type="NCBI Taxonomy" id="310779"/>
    <lineage>
        <taxon>Bacteria</taxon>
        <taxon>Bacillati</taxon>
        <taxon>Actinomycetota</taxon>
        <taxon>Actinomycetes</taxon>
        <taxon>Kitasatosporales</taxon>
        <taxon>Streptomycetaceae</taxon>
        <taxon>Actinacidiphila</taxon>
    </lineage>
</organism>
<protein>
    <recommendedName>
        <fullName evidence="4">glycogen phosphorylase</fullName>
        <ecNumber evidence="4">2.4.1.1</ecNumber>
    </recommendedName>
</protein>
<dbReference type="InterPro" id="IPR024517">
    <property type="entry name" value="Glycogen_phosphorylase_DUF3417"/>
</dbReference>
<dbReference type="InterPro" id="IPR035090">
    <property type="entry name" value="Pyridoxal_P_attach_site"/>
</dbReference>
<evidence type="ECO:0000256" key="11">
    <source>
        <dbReference type="PIRSR" id="PIRSR000460-1"/>
    </source>
</evidence>
<dbReference type="Pfam" id="PF00343">
    <property type="entry name" value="Phosphorylase"/>
    <property type="match status" value="1"/>
</dbReference>
<evidence type="ECO:0000256" key="9">
    <source>
        <dbReference type="ARBA" id="ARBA00023277"/>
    </source>
</evidence>
<dbReference type="PANTHER" id="PTHR42655:SF1">
    <property type="entry name" value="GLYCOGEN PHOSPHORYLASE"/>
    <property type="match status" value="1"/>
</dbReference>
<dbReference type="NCBIfam" id="TIGR02094">
    <property type="entry name" value="more_P_ylases"/>
    <property type="match status" value="1"/>
</dbReference>
<dbReference type="Proteomes" id="UP000236754">
    <property type="component" value="Unassembled WGS sequence"/>
</dbReference>
<evidence type="ECO:0000313" key="14">
    <source>
        <dbReference type="Proteomes" id="UP000236754"/>
    </source>
</evidence>
<dbReference type="GO" id="GO:0030170">
    <property type="term" value="F:pyridoxal phosphate binding"/>
    <property type="evidence" value="ECO:0007669"/>
    <property type="project" value="InterPro"/>
</dbReference>
<comment type="function">
    <text evidence="10">Phosphorylase is an important allosteric enzyme in carbohydrate metabolism. Enzymes from different sources differ in their regulatory mechanisms and in their natural substrates. However, all known phosphorylases share catalytic and structural properties.</text>
</comment>
<evidence type="ECO:0000259" key="12">
    <source>
        <dbReference type="Pfam" id="PF11897"/>
    </source>
</evidence>
<dbReference type="OrthoDB" id="9760804at2"/>
<keyword evidence="8 11" id="KW-0663">Pyridoxal phosphate</keyword>
<dbReference type="Pfam" id="PF11897">
    <property type="entry name" value="DUF3417"/>
    <property type="match status" value="1"/>
</dbReference>
<evidence type="ECO:0000256" key="7">
    <source>
        <dbReference type="ARBA" id="ARBA00022679"/>
    </source>
</evidence>
<dbReference type="EC" id="2.4.1.1" evidence="4"/>
<dbReference type="AlphaFoldDB" id="A0A1H5W0D4"/>